<dbReference type="PANTHER" id="PTHR46163:SF15">
    <property type="entry name" value="TYROSINE-PROTEIN PHOSPHATASE DOMAIN-CONTAINING PROTEIN"/>
    <property type="match status" value="1"/>
</dbReference>
<dbReference type="AlphaFoldDB" id="A0A2G9UJI0"/>
<dbReference type="OrthoDB" id="5825157at2759"/>
<dbReference type="InterPro" id="IPR029021">
    <property type="entry name" value="Prot-tyrosine_phosphatase-like"/>
</dbReference>
<keyword evidence="4" id="KW-1185">Reference proteome</keyword>
<evidence type="ECO:0000313" key="4">
    <source>
        <dbReference type="Proteomes" id="UP000230423"/>
    </source>
</evidence>
<dbReference type="PANTHER" id="PTHR46163">
    <property type="entry name" value="TYROSINE-PROTEIN PHOSPHATASE-RELATED"/>
    <property type="match status" value="1"/>
</dbReference>
<dbReference type="SUPFAM" id="SSF52799">
    <property type="entry name" value="(Phosphotyrosine protein) phosphatases II"/>
    <property type="match status" value="1"/>
</dbReference>
<name>A0A2G9UJI0_TELCI</name>
<proteinExistence type="predicted"/>
<dbReference type="GO" id="GO:0004725">
    <property type="term" value="F:protein tyrosine phosphatase activity"/>
    <property type="evidence" value="ECO:0007669"/>
    <property type="project" value="InterPro"/>
</dbReference>
<feature type="compositionally biased region" description="Basic and acidic residues" evidence="1">
    <location>
        <begin position="116"/>
        <end position="133"/>
    </location>
</feature>
<organism evidence="3 4">
    <name type="scientific">Teladorsagia circumcincta</name>
    <name type="common">Brown stomach worm</name>
    <name type="synonym">Ostertagia circumcincta</name>
    <dbReference type="NCBI Taxonomy" id="45464"/>
    <lineage>
        <taxon>Eukaryota</taxon>
        <taxon>Metazoa</taxon>
        <taxon>Ecdysozoa</taxon>
        <taxon>Nematoda</taxon>
        <taxon>Chromadorea</taxon>
        <taxon>Rhabditida</taxon>
        <taxon>Rhabditina</taxon>
        <taxon>Rhabditomorpha</taxon>
        <taxon>Strongyloidea</taxon>
        <taxon>Trichostrongylidae</taxon>
        <taxon>Teladorsagia</taxon>
    </lineage>
</organism>
<accession>A0A2G9UJI0</accession>
<protein>
    <recommendedName>
        <fullName evidence="2">Tyrosine-protein phosphatase domain-containing protein</fullName>
    </recommendedName>
</protein>
<dbReference type="EMBL" id="KZ346271">
    <property type="protein sequence ID" value="PIO70418.1"/>
    <property type="molecule type" value="Genomic_DNA"/>
</dbReference>
<evidence type="ECO:0000259" key="2">
    <source>
        <dbReference type="PROSITE" id="PS50055"/>
    </source>
</evidence>
<gene>
    <name evidence="3" type="ORF">TELCIR_07723</name>
</gene>
<feature type="region of interest" description="Disordered" evidence="1">
    <location>
        <begin position="1"/>
        <end position="133"/>
    </location>
</feature>
<dbReference type="Pfam" id="PF00102">
    <property type="entry name" value="Y_phosphatase"/>
    <property type="match status" value="1"/>
</dbReference>
<evidence type="ECO:0000313" key="3">
    <source>
        <dbReference type="EMBL" id="PIO70418.1"/>
    </source>
</evidence>
<dbReference type="InterPro" id="IPR052782">
    <property type="entry name" value="Oocyte-zygote_transition_reg"/>
</dbReference>
<reference evidence="3 4" key="1">
    <citation type="submission" date="2015-09" db="EMBL/GenBank/DDBJ databases">
        <title>Draft genome of the parasitic nematode Teladorsagia circumcincta isolate WARC Sus (inbred).</title>
        <authorList>
            <person name="Mitreva M."/>
        </authorList>
    </citation>
    <scope>NUCLEOTIDE SEQUENCE [LARGE SCALE GENOMIC DNA]</scope>
    <source>
        <strain evidence="3 4">S</strain>
    </source>
</reference>
<evidence type="ECO:0000256" key="1">
    <source>
        <dbReference type="SAM" id="MobiDB-lite"/>
    </source>
</evidence>
<feature type="domain" description="Tyrosine-protein phosphatase" evidence="2">
    <location>
        <begin position="177"/>
        <end position="263"/>
    </location>
</feature>
<sequence length="263" mass="27790">MPPSGPMGAAGGVAPAAQKTTGPHIGDTPYPSQPPPDVNIPPLEGAEPAAAPPTTATTTTPVAAPSATATTTGPTLTTTGTTAPTTTTTTGGADVYGTGYLSSPTPTAPTPTPRFPSDEMTRKETGDVPEKTCDKGQKWKMYMEKTLESGTEGMANEFRMIRGFLPPMATRIAFDANPEKNRFEDIICIDQTRVRLGGGSYIHASWVNITATKKAILTQLPNRESGAEFWQMVLDVDAQAILLLLTHAEFNMFHANGVFPAEQ</sequence>
<dbReference type="InterPro" id="IPR000242">
    <property type="entry name" value="PTP_cat"/>
</dbReference>
<feature type="compositionally biased region" description="Low complexity" evidence="1">
    <location>
        <begin position="41"/>
        <end position="93"/>
    </location>
</feature>
<dbReference type="Gene3D" id="3.90.190.10">
    <property type="entry name" value="Protein tyrosine phosphatase superfamily"/>
    <property type="match status" value="1"/>
</dbReference>
<dbReference type="PROSITE" id="PS50055">
    <property type="entry name" value="TYR_PHOSPHATASE_PTP"/>
    <property type="match status" value="1"/>
</dbReference>
<dbReference type="Proteomes" id="UP000230423">
    <property type="component" value="Unassembled WGS sequence"/>
</dbReference>